<dbReference type="Proteomes" id="UP000199064">
    <property type="component" value="Unassembled WGS sequence"/>
</dbReference>
<gene>
    <name evidence="3" type="ORF">SAMN05216452_0448</name>
</gene>
<dbReference type="NCBIfam" id="TIGR03647">
    <property type="entry name" value="Na_symport_sm"/>
    <property type="match status" value="1"/>
</dbReference>
<name>A0A1H4IRD3_9HYPH</name>
<keyword evidence="1" id="KW-1133">Transmembrane helix</keyword>
<evidence type="ECO:0000259" key="2">
    <source>
        <dbReference type="Pfam" id="PF13937"/>
    </source>
</evidence>
<dbReference type="AlphaFoldDB" id="A0A1H4IRD3"/>
<keyword evidence="1" id="KW-0472">Membrane</keyword>
<evidence type="ECO:0000256" key="1">
    <source>
        <dbReference type="SAM" id="Phobius"/>
    </source>
</evidence>
<keyword evidence="1" id="KW-0812">Transmembrane</keyword>
<accession>A0A1H4IRD3</accession>
<dbReference type="Pfam" id="PF13937">
    <property type="entry name" value="DUF4212"/>
    <property type="match status" value="1"/>
</dbReference>
<evidence type="ECO:0000313" key="3">
    <source>
        <dbReference type="EMBL" id="SEB36654.1"/>
    </source>
</evidence>
<feature type="transmembrane region" description="Helical" evidence="1">
    <location>
        <begin position="20"/>
        <end position="40"/>
    </location>
</feature>
<feature type="transmembrane region" description="Helical" evidence="1">
    <location>
        <begin position="52"/>
        <end position="71"/>
    </location>
</feature>
<sequence>MSANNADDVRDRYWAKTRNLTIVVLALWAFFALVIPAMVSTLNQFTFLGFPFGYYMIAQGSLIAFVVIIWVQNWRQDAIDDEFGFGEEE</sequence>
<organism evidence="3 4">
    <name type="scientific">Nitratireductor aquibiodomus</name>
    <dbReference type="NCBI Taxonomy" id="204799"/>
    <lineage>
        <taxon>Bacteria</taxon>
        <taxon>Pseudomonadati</taxon>
        <taxon>Pseudomonadota</taxon>
        <taxon>Alphaproteobacteria</taxon>
        <taxon>Hyphomicrobiales</taxon>
        <taxon>Phyllobacteriaceae</taxon>
        <taxon>Nitratireductor</taxon>
    </lineage>
</organism>
<reference evidence="4" key="1">
    <citation type="submission" date="2016-10" db="EMBL/GenBank/DDBJ databases">
        <authorList>
            <person name="Varghese N."/>
            <person name="Submissions S."/>
        </authorList>
    </citation>
    <scope>NUCLEOTIDE SEQUENCE [LARGE SCALE GENOMIC DNA]</scope>
    <source>
        <strain evidence="4">ES.061</strain>
    </source>
</reference>
<dbReference type="RefSeq" id="WP_007009548.1">
    <property type="nucleotide sequence ID" value="NZ_FNSL01000001.1"/>
</dbReference>
<feature type="domain" description="Sodium symporter small subunit" evidence="2">
    <location>
        <begin position="11"/>
        <end position="85"/>
    </location>
</feature>
<proteinExistence type="predicted"/>
<dbReference type="InterPro" id="IPR019886">
    <property type="entry name" value="Na_symporter_ssu"/>
</dbReference>
<keyword evidence="4" id="KW-1185">Reference proteome</keyword>
<evidence type="ECO:0000313" key="4">
    <source>
        <dbReference type="Proteomes" id="UP000199064"/>
    </source>
</evidence>
<protein>
    <submittedName>
        <fullName evidence="3">Putative solute:sodium symporter small subunit</fullName>
    </submittedName>
</protein>
<dbReference type="EMBL" id="FNSL01000001">
    <property type="protein sequence ID" value="SEB36654.1"/>
    <property type="molecule type" value="Genomic_DNA"/>
</dbReference>